<dbReference type="SUPFAM" id="SSF52058">
    <property type="entry name" value="L domain-like"/>
    <property type="match status" value="1"/>
</dbReference>
<dbReference type="AlphaFoldDB" id="A0AAD9FS08"/>
<dbReference type="GO" id="GO:0016787">
    <property type="term" value="F:hydrolase activity"/>
    <property type="evidence" value="ECO:0007669"/>
    <property type="project" value="UniProtKB-KW"/>
</dbReference>
<dbReference type="InterPro" id="IPR003591">
    <property type="entry name" value="Leu-rich_rpt_typical-subtyp"/>
</dbReference>
<gene>
    <name evidence="6" type="ORF">DB88DRAFT_487993</name>
</gene>
<dbReference type="InterPro" id="IPR001611">
    <property type="entry name" value="Leu-rich_rpt"/>
</dbReference>
<keyword evidence="2" id="KW-0677">Repeat</keyword>
<dbReference type="InterPro" id="IPR032675">
    <property type="entry name" value="LRR_dom_sf"/>
</dbReference>
<evidence type="ECO:0000256" key="2">
    <source>
        <dbReference type="ARBA" id="ARBA00022737"/>
    </source>
</evidence>
<accession>A0AAD9FS08</accession>
<dbReference type="PROSITE" id="PS51450">
    <property type="entry name" value="LRR"/>
    <property type="match status" value="1"/>
</dbReference>
<evidence type="ECO:0000313" key="7">
    <source>
        <dbReference type="Proteomes" id="UP001182556"/>
    </source>
</evidence>
<keyword evidence="7" id="KW-1185">Reference proteome</keyword>
<evidence type="ECO:0000259" key="5">
    <source>
        <dbReference type="Pfam" id="PF20434"/>
    </source>
</evidence>
<keyword evidence="3 6" id="KW-0378">Hydrolase</keyword>
<protein>
    <submittedName>
        <fullName evidence="6">Alpha/Beta hydrolase protein</fullName>
    </submittedName>
</protein>
<keyword evidence="1" id="KW-0433">Leucine-rich repeat</keyword>
<evidence type="ECO:0000256" key="1">
    <source>
        <dbReference type="ARBA" id="ARBA00022614"/>
    </source>
</evidence>
<dbReference type="SMART" id="SM00369">
    <property type="entry name" value="LRR_TYP"/>
    <property type="match status" value="2"/>
</dbReference>
<dbReference type="Proteomes" id="UP001182556">
    <property type="component" value="Unassembled WGS sequence"/>
</dbReference>
<organism evidence="6 7">
    <name type="scientific">Papiliotrema laurentii</name>
    <name type="common">Cryptococcus laurentii</name>
    <dbReference type="NCBI Taxonomy" id="5418"/>
    <lineage>
        <taxon>Eukaryota</taxon>
        <taxon>Fungi</taxon>
        <taxon>Dikarya</taxon>
        <taxon>Basidiomycota</taxon>
        <taxon>Agaricomycotina</taxon>
        <taxon>Tremellomycetes</taxon>
        <taxon>Tremellales</taxon>
        <taxon>Rhynchogastremaceae</taxon>
        <taxon>Papiliotrema</taxon>
    </lineage>
</organism>
<feature type="compositionally biased region" description="Polar residues" evidence="4">
    <location>
        <begin position="151"/>
        <end position="161"/>
    </location>
</feature>
<feature type="domain" description="BD-FAE-like" evidence="5">
    <location>
        <begin position="202"/>
        <end position="358"/>
    </location>
</feature>
<dbReference type="Pfam" id="PF13516">
    <property type="entry name" value="LRR_6"/>
    <property type="match status" value="2"/>
</dbReference>
<dbReference type="Pfam" id="PF20434">
    <property type="entry name" value="BD-FAE"/>
    <property type="match status" value="1"/>
</dbReference>
<feature type="compositionally biased region" description="Pro residues" evidence="4">
    <location>
        <begin position="162"/>
        <end position="177"/>
    </location>
</feature>
<dbReference type="PRINTS" id="PR00019">
    <property type="entry name" value="LEURICHRPT"/>
</dbReference>
<evidence type="ECO:0000256" key="4">
    <source>
        <dbReference type="SAM" id="MobiDB-lite"/>
    </source>
</evidence>
<comment type="caution">
    <text evidence="6">The sequence shown here is derived from an EMBL/GenBank/DDBJ whole genome shotgun (WGS) entry which is preliminary data.</text>
</comment>
<dbReference type="InterPro" id="IPR049492">
    <property type="entry name" value="BD-FAE-like_dom"/>
</dbReference>
<sequence>MLASLPPQLLLLPALSHLDLSHNKITSLDFFHPTEPTDEGLGYGSGFLSTSFSRGQKKSKAILPALQSLNLGYNALTNESVAALGQIKTLRSLNLEANKLDGVLDVDSTGLGKSHLQNLATLNLSGNPSLKDTRGDLSGVEVNLDNCGHGHTQTESSDNTPAPQPARPTKPALPVPSPTATYVYRTTPAATFDSEPLAIDFDLYLPASAPGPSGHPLVIWFHGGGLLQGNKENLPPHFRRLPSIPLGKDGKTEHVAVISPNYRLAPQVPILDILSDVTALLEYVRTKLNDKLKKDDRGDHLIDTSRIGLSGGSAGGYLAMIAGLAVPPRATDEAVGGYRGEKGIRCIAPFYPITDLEDPFWATKTNPVPWAGKSIPDEAARPHMDLKAAPICTAVSGGPRSILYPYMLQHALFPSLLFMRQKAVGQGLDAFRPDSKTLSITTRLEAATQEGVQQVPMYFVYGTIDDKVQPMGRTLEVLQQYKGKLDIWKVEGGDHGFDEDAGEECEGLREWLSQTLL</sequence>
<name>A0AAD9FS08_PAPLA</name>
<evidence type="ECO:0000256" key="3">
    <source>
        <dbReference type="ARBA" id="ARBA00022801"/>
    </source>
</evidence>
<dbReference type="InterPro" id="IPR029058">
    <property type="entry name" value="AB_hydrolase_fold"/>
</dbReference>
<dbReference type="PANTHER" id="PTHR48081">
    <property type="entry name" value="AB HYDROLASE SUPERFAMILY PROTEIN C4A8.06C"/>
    <property type="match status" value="1"/>
</dbReference>
<reference evidence="6" key="1">
    <citation type="submission" date="2023-02" db="EMBL/GenBank/DDBJ databases">
        <title>Identification and recombinant expression of a fungal hydrolase from Papiliotrema laurentii that hydrolyzes apple cutin and clears colloidal polyester polyurethane.</title>
        <authorList>
            <consortium name="DOE Joint Genome Institute"/>
            <person name="Roman V.A."/>
            <person name="Bojanowski C."/>
            <person name="Crable B.R."/>
            <person name="Wagner D.N."/>
            <person name="Hung C.S."/>
            <person name="Nadeau L.J."/>
            <person name="Schratz L."/>
            <person name="Haridas S."/>
            <person name="Pangilinan J."/>
            <person name="Lipzen A."/>
            <person name="Na H."/>
            <person name="Yan M."/>
            <person name="Ng V."/>
            <person name="Grigoriev I.V."/>
            <person name="Spatafora J.W."/>
            <person name="Barlow D."/>
            <person name="Biffinger J."/>
            <person name="Kelley-Loughnane N."/>
            <person name="Varaljay V.A."/>
            <person name="Crookes-Goodson W.J."/>
        </authorList>
    </citation>
    <scope>NUCLEOTIDE SEQUENCE</scope>
    <source>
        <strain evidence="6">5307AH</strain>
    </source>
</reference>
<proteinExistence type="predicted"/>
<dbReference type="SUPFAM" id="SSF53474">
    <property type="entry name" value="alpha/beta-Hydrolases"/>
    <property type="match status" value="1"/>
</dbReference>
<dbReference type="Gene3D" id="3.80.10.10">
    <property type="entry name" value="Ribonuclease Inhibitor"/>
    <property type="match status" value="1"/>
</dbReference>
<dbReference type="Gene3D" id="3.40.50.1820">
    <property type="entry name" value="alpha/beta hydrolase"/>
    <property type="match status" value="1"/>
</dbReference>
<evidence type="ECO:0000313" key="6">
    <source>
        <dbReference type="EMBL" id="KAK1925114.1"/>
    </source>
</evidence>
<dbReference type="EMBL" id="JAODAN010000004">
    <property type="protein sequence ID" value="KAK1925114.1"/>
    <property type="molecule type" value="Genomic_DNA"/>
</dbReference>
<dbReference type="PANTHER" id="PTHR48081:SF3">
    <property type="entry name" value="ALPHA_BETA HYDROLASE FOLD-3 DOMAIN-CONTAINING PROTEIN"/>
    <property type="match status" value="1"/>
</dbReference>
<dbReference type="InterPro" id="IPR050300">
    <property type="entry name" value="GDXG_lipolytic_enzyme"/>
</dbReference>
<feature type="region of interest" description="Disordered" evidence="4">
    <location>
        <begin position="126"/>
        <end position="177"/>
    </location>
</feature>